<dbReference type="Gene3D" id="3.40.30.10">
    <property type="entry name" value="Glutaredoxin"/>
    <property type="match status" value="1"/>
</dbReference>
<keyword evidence="3" id="KW-0676">Redox-active center</keyword>
<dbReference type="InterPro" id="IPR025380">
    <property type="entry name" value="DUF4369"/>
</dbReference>
<dbReference type="EMBL" id="BAABCY010000065">
    <property type="protein sequence ID" value="GAA3573647.1"/>
    <property type="molecule type" value="Genomic_DNA"/>
</dbReference>
<dbReference type="InterPro" id="IPR013766">
    <property type="entry name" value="Thioredoxin_domain"/>
</dbReference>
<name>A0ABP6XXD9_9FLAO</name>
<gene>
    <name evidence="5" type="ORF">GCM10022395_23600</name>
</gene>
<evidence type="ECO:0000259" key="4">
    <source>
        <dbReference type="PROSITE" id="PS51352"/>
    </source>
</evidence>
<protein>
    <recommendedName>
        <fullName evidence="4">Thioredoxin domain-containing protein</fullName>
    </recommendedName>
</protein>
<evidence type="ECO:0000256" key="2">
    <source>
        <dbReference type="ARBA" id="ARBA00022748"/>
    </source>
</evidence>
<keyword evidence="2" id="KW-0201">Cytochrome c-type biogenesis</keyword>
<evidence type="ECO:0000313" key="6">
    <source>
        <dbReference type="Proteomes" id="UP001500954"/>
    </source>
</evidence>
<evidence type="ECO:0000313" key="5">
    <source>
        <dbReference type="EMBL" id="GAA3573647.1"/>
    </source>
</evidence>
<accession>A0ABP6XXD9</accession>
<proteinExistence type="predicted"/>
<dbReference type="InterPro" id="IPR017937">
    <property type="entry name" value="Thioredoxin_CS"/>
</dbReference>
<dbReference type="InterPro" id="IPR013740">
    <property type="entry name" value="Redoxin"/>
</dbReference>
<dbReference type="PANTHER" id="PTHR42852:SF13">
    <property type="entry name" value="PROTEIN DIPZ"/>
    <property type="match status" value="1"/>
</dbReference>
<feature type="domain" description="Thioredoxin" evidence="4">
    <location>
        <begin position="237"/>
        <end position="377"/>
    </location>
</feature>
<sequence length="377" mass="42971">MSCKNEAKIEETPRTFTIEGTIEGLGSNNLYFRLPNKDYEALGYRMDSLIVTNGTFSLTDSIEGHHFVPFYTSMKELRKGTPEGGWYPAKSGYLNVILYPGASIKVNGKVSDFMDAYPIDSDSINNELGAFHKKIYPFMNESVNYLVKRAYEQDDEIKKVLNKKADSVSEIVKDLKKDFVVNHPSSVPALYYLSDMMMRSQIEDDIAIKAFDNLDNSLVDISFYKDISYRVNAIKNTQEGAVAPTIKTTSTLDGNEFDLTAYKGKYVMIDFWGIWCGPCVSEMPKVKEFSEKYKDRLEILGVNSGDKKQRIIDFVDKNEYNWQQVMDVRDSDVDNFVLRYNVNAFPTKFIIDPEGKIVKKFVGSGEEAFTLLEELLN</sequence>
<evidence type="ECO:0000256" key="3">
    <source>
        <dbReference type="ARBA" id="ARBA00023284"/>
    </source>
</evidence>
<reference evidence="6" key="1">
    <citation type="journal article" date="2019" name="Int. J. Syst. Evol. Microbiol.">
        <title>The Global Catalogue of Microorganisms (GCM) 10K type strain sequencing project: providing services to taxonomists for standard genome sequencing and annotation.</title>
        <authorList>
            <consortium name="The Broad Institute Genomics Platform"/>
            <consortium name="The Broad Institute Genome Sequencing Center for Infectious Disease"/>
            <person name="Wu L."/>
            <person name="Ma J."/>
        </authorList>
    </citation>
    <scope>NUCLEOTIDE SEQUENCE [LARGE SCALE GENOMIC DNA]</scope>
    <source>
        <strain evidence="6">JCM 17111</strain>
    </source>
</reference>
<dbReference type="PROSITE" id="PS51352">
    <property type="entry name" value="THIOREDOXIN_2"/>
    <property type="match status" value="1"/>
</dbReference>
<dbReference type="Pfam" id="PF08534">
    <property type="entry name" value="Redoxin"/>
    <property type="match status" value="1"/>
</dbReference>
<comment type="subcellular location">
    <subcellularLocation>
        <location evidence="1">Cell envelope</location>
    </subcellularLocation>
</comment>
<dbReference type="InterPro" id="IPR050553">
    <property type="entry name" value="Thioredoxin_ResA/DsbE_sf"/>
</dbReference>
<dbReference type="InterPro" id="IPR036249">
    <property type="entry name" value="Thioredoxin-like_sf"/>
</dbReference>
<dbReference type="Proteomes" id="UP001500954">
    <property type="component" value="Unassembled WGS sequence"/>
</dbReference>
<dbReference type="SUPFAM" id="SSF52833">
    <property type="entry name" value="Thioredoxin-like"/>
    <property type="match status" value="1"/>
</dbReference>
<evidence type="ECO:0000256" key="1">
    <source>
        <dbReference type="ARBA" id="ARBA00004196"/>
    </source>
</evidence>
<organism evidence="5 6">
    <name type="scientific">Snuella lapsa</name>
    <dbReference type="NCBI Taxonomy" id="870481"/>
    <lineage>
        <taxon>Bacteria</taxon>
        <taxon>Pseudomonadati</taxon>
        <taxon>Bacteroidota</taxon>
        <taxon>Flavobacteriia</taxon>
        <taxon>Flavobacteriales</taxon>
        <taxon>Flavobacteriaceae</taxon>
        <taxon>Snuella</taxon>
    </lineage>
</organism>
<dbReference type="Pfam" id="PF14289">
    <property type="entry name" value="DUF4369"/>
    <property type="match status" value="1"/>
</dbReference>
<comment type="caution">
    <text evidence="5">The sequence shown here is derived from an EMBL/GenBank/DDBJ whole genome shotgun (WGS) entry which is preliminary data.</text>
</comment>
<keyword evidence="6" id="KW-1185">Reference proteome</keyword>
<dbReference type="PROSITE" id="PS00194">
    <property type="entry name" value="THIOREDOXIN_1"/>
    <property type="match status" value="1"/>
</dbReference>
<dbReference type="PANTHER" id="PTHR42852">
    <property type="entry name" value="THIOL:DISULFIDE INTERCHANGE PROTEIN DSBE"/>
    <property type="match status" value="1"/>
</dbReference>
<dbReference type="CDD" id="cd02966">
    <property type="entry name" value="TlpA_like_family"/>
    <property type="match status" value="1"/>
</dbReference>